<protein>
    <submittedName>
        <fullName evidence="1">Uncharacterized protein</fullName>
    </submittedName>
</protein>
<evidence type="ECO:0000313" key="2">
    <source>
        <dbReference type="Proteomes" id="UP000610960"/>
    </source>
</evidence>
<name>A0A830GX63_9CREN</name>
<accession>A0A830GX63</accession>
<organism evidence="1 2">
    <name type="scientific">Thermocladium modestius</name>
    <dbReference type="NCBI Taxonomy" id="62609"/>
    <lineage>
        <taxon>Archaea</taxon>
        <taxon>Thermoproteota</taxon>
        <taxon>Thermoprotei</taxon>
        <taxon>Thermoproteales</taxon>
        <taxon>Thermoproteaceae</taxon>
        <taxon>Thermocladium</taxon>
    </lineage>
</organism>
<proteinExistence type="predicted"/>
<reference evidence="1" key="2">
    <citation type="submission" date="2020-09" db="EMBL/GenBank/DDBJ databases">
        <authorList>
            <person name="Sun Q."/>
            <person name="Ohkuma M."/>
        </authorList>
    </citation>
    <scope>NUCLEOTIDE SEQUENCE</scope>
    <source>
        <strain evidence="1">JCM 10088</strain>
    </source>
</reference>
<dbReference type="OrthoDB" id="27387at2157"/>
<gene>
    <name evidence="1" type="ORF">GCM10007981_11550</name>
</gene>
<dbReference type="Proteomes" id="UP000610960">
    <property type="component" value="Unassembled WGS sequence"/>
</dbReference>
<reference evidence="1" key="1">
    <citation type="journal article" date="2014" name="Int. J. Syst. Evol. Microbiol.">
        <title>Complete genome sequence of Corynebacterium casei LMG S-19264T (=DSM 44701T), isolated from a smear-ripened cheese.</title>
        <authorList>
            <consortium name="US DOE Joint Genome Institute (JGI-PGF)"/>
            <person name="Walter F."/>
            <person name="Albersmeier A."/>
            <person name="Kalinowski J."/>
            <person name="Ruckert C."/>
        </authorList>
    </citation>
    <scope>NUCLEOTIDE SEQUENCE</scope>
    <source>
        <strain evidence="1">JCM 10088</strain>
    </source>
</reference>
<dbReference type="EMBL" id="BMNL01000003">
    <property type="protein sequence ID" value="GGP21102.1"/>
    <property type="molecule type" value="Genomic_DNA"/>
</dbReference>
<evidence type="ECO:0000313" key="1">
    <source>
        <dbReference type="EMBL" id="GGP21102.1"/>
    </source>
</evidence>
<keyword evidence="2" id="KW-1185">Reference proteome</keyword>
<sequence length="244" mass="27334">MALNVQRSVPFPRVSLGKLLAYIEALGGNYGVLTRDEIRERGLDIGKGKGDITRFFLRIELVREGKDGIELTQHGWMIYDAIRMGEGAKQLHSYLASMLPQYKLLMDILMSRGPLDEDSLFNELNEEIRKISPSSWVNKVAFKALLGLLIDAHLAVKTGRMVRYINGDPAVRINACIDSNAVRLGDYYLISANKLSKCLGFNINLDEVDPSRISKAPGDSMIKVNDLGELSRLLIEIVNRQSKR</sequence>
<comment type="caution">
    <text evidence="1">The sequence shown here is derived from an EMBL/GenBank/DDBJ whole genome shotgun (WGS) entry which is preliminary data.</text>
</comment>
<dbReference type="AlphaFoldDB" id="A0A830GX63"/>
<dbReference type="RefSeq" id="WP_188596495.1">
    <property type="nucleotide sequence ID" value="NZ_BMNL01000003.1"/>
</dbReference>